<reference evidence="11" key="2">
    <citation type="journal article" date="2022" name="Hortic Res">
        <title>The genome of Dioscorea zingiberensis sheds light on the biosynthesis, origin and evolution of the medicinally important diosgenin saponins.</title>
        <authorList>
            <person name="Li Y."/>
            <person name="Tan C."/>
            <person name="Li Z."/>
            <person name="Guo J."/>
            <person name="Li S."/>
            <person name="Chen X."/>
            <person name="Wang C."/>
            <person name="Dai X."/>
            <person name="Yang H."/>
            <person name="Song W."/>
            <person name="Hou L."/>
            <person name="Xu J."/>
            <person name="Tong Z."/>
            <person name="Xu A."/>
            <person name="Yuan X."/>
            <person name="Wang W."/>
            <person name="Yang Q."/>
            <person name="Chen L."/>
            <person name="Sun Z."/>
            <person name="Wang K."/>
            <person name="Pan B."/>
            <person name="Chen J."/>
            <person name="Bao Y."/>
            <person name="Liu F."/>
            <person name="Qi X."/>
            <person name="Gang D.R."/>
            <person name="Wen J."/>
            <person name="Li J."/>
        </authorList>
    </citation>
    <scope>NUCLEOTIDE SEQUENCE</scope>
    <source>
        <strain evidence="11">Dzin_1.0</strain>
    </source>
</reference>
<dbReference type="SUPFAM" id="SSF52058">
    <property type="entry name" value="L domain-like"/>
    <property type="match status" value="1"/>
</dbReference>
<feature type="compositionally biased region" description="Low complexity" evidence="8">
    <location>
        <begin position="307"/>
        <end position="322"/>
    </location>
</feature>
<dbReference type="InterPro" id="IPR000719">
    <property type="entry name" value="Prot_kinase_dom"/>
</dbReference>
<dbReference type="SUPFAM" id="SSF56112">
    <property type="entry name" value="Protein kinase-like (PK-like)"/>
    <property type="match status" value="1"/>
</dbReference>
<evidence type="ECO:0000256" key="5">
    <source>
        <dbReference type="ARBA" id="ARBA00022737"/>
    </source>
</evidence>
<evidence type="ECO:0000256" key="7">
    <source>
        <dbReference type="ARBA" id="ARBA00023136"/>
    </source>
</evidence>
<dbReference type="InterPro" id="IPR050994">
    <property type="entry name" value="At_inactive_RLKs"/>
</dbReference>
<keyword evidence="6 9" id="KW-1133">Transmembrane helix</keyword>
<keyword evidence="2" id="KW-0433">Leucine-rich repeat</keyword>
<feature type="region of interest" description="Disordered" evidence="8">
    <location>
        <begin position="293"/>
        <end position="329"/>
    </location>
</feature>
<dbReference type="GO" id="GO:0005524">
    <property type="term" value="F:ATP binding"/>
    <property type="evidence" value="ECO:0007669"/>
    <property type="project" value="InterPro"/>
</dbReference>
<dbReference type="PANTHER" id="PTHR48010">
    <property type="entry name" value="OS05G0588300 PROTEIN"/>
    <property type="match status" value="1"/>
</dbReference>
<reference evidence="11" key="1">
    <citation type="submission" date="2021-03" db="EMBL/GenBank/DDBJ databases">
        <authorList>
            <person name="Li Z."/>
            <person name="Yang C."/>
        </authorList>
    </citation>
    <scope>NUCLEOTIDE SEQUENCE</scope>
    <source>
        <strain evidence="11">Dzin_1.0</strain>
        <tissue evidence="11">Leaf</tissue>
    </source>
</reference>
<feature type="domain" description="Protein kinase" evidence="10">
    <location>
        <begin position="363"/>
        <end position="624"/>
    </location>
</feature>
<evidence type="ECO:0000313" key="11">
    <source>
        <dbReference type="EMBL" id="KAJ0986685.1"/>
    </source>
</evidence>
<comment type="subcellular location">
    <subcellularLocation>
        <location evidence="1">Membrane</location>
    </subcellularLocation>
</comment>
<dbReference type="GO" id="GO:0004672">
    <property type="term" value="F:protein kinase activity"/>
    <property type="evidence" value="ECO:0007669"/>
    <property type="project" value="InterPro"/>
</dbReference>
<dbReference type="AlphaFoldDB" id="A0A9D5HRH4"/>
<evidence type="ECO:0000259" key="10">
    <source>
        <dbReference type="PROSITE" id="PS50011"/>
    </source>
</evidence>
<organism evidence="11 12">
    <name type="scientific">Dioscorea zingiberensis</name>
    <dbReference type="NCBI Taxonomy" id="325984"/>
    <lineage>
        <taxon>Eukaryota</taxon>
        <taxon>Viridiplantae</taxon>
        <taxon>Streptophyta</taxon>
        <taxon>Embryophyta</taxon>
        <taxon>Tracheophyta</taxon>
        <taxon>Spermatophyta</taxon>
        <taxon>Magnoliopsida</taxon>
        <taxon>Liliopsida</taxon>
        <taxon>Dioscoreales</taxon>
        <taxon>Dioscoreaceae</taxon>
        <taxon>Dioscorea</taxon>
    </lineage>
</organism>
<dbReference type="OrthoDB" id="69842at2759"/>
<dbReference type="InterPro" id="IPR032675">
    <property type="entry name" value="LRR_dom_sf"/>
</dbReference>
<evidence type="ECO:0000256" key="2">
    <source>
        <dbReference type="ARBA" id="ARBA00022614"/>
    </source>
</evidence>
<keyword evidence="7 9" id="KW-0472">Membrane</keyword>
<dbReference type="GO" id="GO:0016020">
    <property type="term" value="C:membrane"/>
    <property type="evidence" value="ECO:0007669"/>
    <property type="project" value="UniProtKB-SubCell"/>
</dbReference>
<dbReference type="Gene3D" id="1.10.510.10">
    <property type="entry name" value="Transferase(Phosphotransferase) domain 1"/>
    <property type="match status" value="1"/>
</dbReference>
<gene>
    <name evidence="11" type="ORF">J5N97_005041</name>
</gene>
<evidence type="ECO:0000256" key="1">
    <source>
        <dbReference type="ARBA" id="ARBA00004370"/>
    </source>
</evidence>
<name>A0A9D5HRH4_9LILI</name>
<keyword evidence="5" id="KW-0677">Repeat</keyword>
<evidence type="ECO:0000256" key="3">
    <source>
        <dbReference type="ARBA" id="ARBA00022692"/>
    </source>
</evidence>
<dbReference type="Proteomes" id="UP001085076">
    <property type="component" value="Miscellaneous, Linkage group lg01"/>
</dbReference>
<dbReference type="Gene3D" id="3.80.10.10">
    <property type="entry name" value="Ribonuclease Inhibitor"/>
    <property type="match status" value="2"/>
</dbReference>
<dbReference type="Pfam" id="PF00560">
    <property type="entry name" value="LRR_1"/>
    <property type="match status" value="1"/>
</dbReference>
<feature type="transmembrane region" description="Helical" evidence="9">
    <location>
        <begin position="7"/>
        <end position="25"/>
    </location>
</feature>
<feature type="transmembrane region" description="Helical" evidence="9">
    <location>
        <begin position="263"/>
        <end position="284"/>
    </location>
</feature>
<keyword evidence="12" id="KW-1185">Reference proteome</keyword>
<dbReference type="Gene3D" id="3.30.200.20">
    <property type="entry name" value="Phosphorylase Kinase, domain 1"/>
    <property type="match status" value="1"/>
</dbReference>
<dbReference type="PROSITE" id="PS50011">
    <property type="entry name" value="PROTEIN_KINASE_DOM"/>
    <property type="match status" value="1"/>
</dbReference>
<evidence type="ECO:0000256" key="9">
    <source>
        <dbReference type="SAM" id="Phobius"/>
    </source>
</evidence>
<dbReference type="InterPro" id="IPR001611">
    <property type="entry name" value="Leu-rich_rpt"/>
</dbReference>
<dbReference type="Pfam" id="PF08263">
    <property type="entry name" value="LRRNT_2"/>
    <property type="match status" value="1"/>
</dbReference>
<comment type="caution">
    <text evidence="11">The sequence shown here is derived from an EMBL/GenBank/DDBJ whole genome shotgun (WGS) entry which is preliminary data.</text>
</comment>
<proteinExistence type="predicted"/>
<evidence type="ECO:0000256" key="6">
    <source>
        <dbReference type="ARBA" id="ARBA00022989"/>
    </source>
</evidence>
<keyword evidence="3 9" id="KW-0812">Transmembrane</keyword>
<dbReference type="InterPro" id="IPR013210">
    <property type="entry name" value="LRR_N_plant-typ"/>
</dbReference>
<dbReference type="Pfam" id="PF07714">
    <property type="entry name" value="PK_Tyr_Ser-Thr"/>
    <property type="match status" value="1"/>
</dbReference>
<protein>
    <recommendedName>
        <fullName evidence="10">Protein kinase domain-containing protein</fullName>
    </recommendedName>
</protein>
<dbReference type="Pfam" id="PF12799">
    <property type="entry name" value="LRR_4"/>
    <property type="match status" value="1"/>
</dbReference>
<evidence type="ECO:0000256" key="8">
    <source>
        <dbReference type="SAM" id="MobiDB-lite"/>
    </source>
</evidence>
<dbReference type="InterPro" id="IPR011009">
    <property type="entry name" value="Kinase-like_dom_sf"/>
</dbReference>
<dbReference type="InterPro" id="IPR025875">
    <property type="entry name" value="Leu-rich_rpt_4"/>
</dbReference>
<dbReference type="EMBL" id="JAGGNH010000001">
    <property type="protein sequence ID" value="KAJ0986685.1"/>
    <property type="molecule type" value="Genomic_DNA"/>
</dbReference>
<evidence type="ECO:0000256" key="4">
    <source>
        <dbReference type="ARBA" id="ARBA00022729"/>
    </source>
</evidence>
<evidence type="ECO:0000313" key="12">
    <source>
        <dbReference type="Proteomes" id="UP001085076"/>
    </source>
</evidence>
<dbReference type="InterPro" id="IPR001245">
    <property type="entry name" value="Ser-Thr/Tyr_kinase_cat_dom"/>
</dbReference>
<dbReference type="FunFam" id="3.80.10.10:FF:000400">
    <property type="entry name" value="Nuclear pore complex protein NUP107"/>
    <property type="match status" value="1"/>
</dbReference>
<accession>A0A9D5HRH4</accession>
<keyword evidence="4" id="KW-0732">Signal</keyword>
<sequence>MAMEVNPCWNIISISIFISIFLILFHSTTSEQDSVKLSLISFLQKLSGNDNEINQKLSWNISSDPCTGGWTGVTCNSKSNSVRIITLQGFGLSGSFDPNLVCNAPSLAVLSLSDNHLHGQLPLEISSCTQLTHLFLSGNQLSGQLPSELSELKNLKRLDISKNNFSGDVPSGLTKISGLVTFLAEDNQLTGSIPAFDFDNLQQFNVSNNLFSGAIPRDGDLFSNESFFGNSGLCGQPLAEACAPAAPPMPPNESSPPSIEKTLMYLGYILLGLAFLLFFLYKFIQKKKKKKRSSNMSGNGLKVDGVSHSISKNHSNSSGNKSVPAGLSEYSTGSSTDSALMSTSLVVLKSPAKRSMRFDDLLKSPAELMGRGRNGSVYKVMTVDGSTLVVKRIKEWMISSEDFRKRMELIDRAKHRNVLPLVAFYCSKQEKLLVYEFQHNGSLLKLIHGSQDGRTFDWGSRLNMAAGIAEGMSFMHGELQSHGIGHGNLKSSNIIMNNAMDPCISEYGLMSVLDEISKGSSSSKSTTKKRGMNNNDVLKKDVYGFGNILLELLTGKLVENNGADLAKWVNSVVREEWTVEVFDKALVEEGASEERMVHLLQVALKCVSTSLDARPTMAQVSSMISSIKEEEERSGVSGVSVS</sequence>
<dbReference type="PANTHER" id="PTHR48010:SF22">
    <property type="entry name" value="OS09G0376600 PROTEIN"/>
    <property type="match status" value="1"/>
</dbReference>